<reference evidence="1" key="1">
    <citation type="submission" date="2022-03" db="EMBL/GenBank/DDBJ databases">
        <authorList>
            <person name="Martin H S."/>
        </authorList>
    </citation>
    <scope>NUCLEOTIDE SEQUENCE</scope>
</reference>
<keyword evidence="2" id="KW-1185">Reference proteome</keyword>
<evidence type="ECO:0000313" key="1">
    <source>
        <dbReference type="EMBL" id="CAH2071955.1"/>
    </source>
</evidence>
<sequence>MHSGRPVETDVRPATAEVASDAPAYGAGCRALRTCRSSELLSRKGRAHALHANTWPLWARMCRDSPAPIHSHWTVRSRLA</sequence>
<protein>
    <submittedName>
        <fullName evidence="1">Uncharacterized protein</fullName>
    </submittedName>
</protein>
<organism evidence="1 2">
    <name type="scientific">Iphiclides podalirius</name>
    <name type="common">scarce swallowtail</name>
    <dbReference type="NCBI Taxonomy" id="110791"/>
    <lineage>
        <taxon>Eukaryota</taxon>
        <taxon>Metazoa</taxon>
        <taxon>Ecdysozoa</taxon>
        <taxon>Arthropoda</taxon>
        <taxon>Hexapoda</taxon>
        <taxon>Insecta</taxon>
        <taxon>Pterygota</taxon>
        <taxon>Neoptera</taxon>
        <taxon>Endopterygota</taxon>
        <taxon>Lepidoptera</taxon>
        <taxon>Glossata</taxon>
        <taxon>Ditrysia</taxon>
        <taxon>Papilionoidea</taxon>
        <taxon>Papilionidae</taxon>
        <taxon>Papilioninae</taxon>
        <taxon>Iphiclides</taxon>
    </lineage>
</organism>
<name>A0ABN8J1L2_9NEOP</name>
<feature type="non-terminal residue" evidence="1">
    <location>
        <position position="80"/>
    </location>
</feature>
<dbReference type="Proteomes" id="UP000837857">
    <property type="component" value="Chromosome 6"/>
</dbReference>
<dbReference type="EMBL" id="OW152818">
    <property type="protein sequence ID" value="CAH2071955.1"/>
    <property type="molecule type" value="Genomic_DNA"/>
</dbReference>
<proteinExistence type="predicted"/>
<gene>
    <name evidence="1" type="ORF">IPOD504_LOCUS15340</name>
</gene>
<accession>A0ABN8J1L2</accession>
<evidence type="ECO:0000313" key="2">
    <source>
        <dbReference type="Proteomes" id="UP000837857"/>
    </source>
</evidence>